<accession>A0A4U8YRH7</accession>
<proteinExistence type="predicted"/>
<dbReference type="Pfam" id="PF23843">
    <property type="entry name" value="DUF7210"/>
    <property type="match status" value="1"/>
</dbReference>
<evidence type="ECO:0000313" key="2">
    <source>
        <dbReference type="EMBL" id="VFQ46906.1"/>
    </source>
</evidence>
<reference evidence="2 3" key="1">
    <citation type="submission" date="2019-03" db="EMBL/GenBank/DDBJ databases">
        <authorList>
            <person name="Nijsse B."/>
        </authorList>
    </citation>
    <scope>NUCLEOTIDE SEQUENCE [LARGE SCALE GENOMIC DNA]</scope>
    <source>
        <strain evidence="2">Desulfoluna butyratoxydans MSL71</strain>
    </source>
</reference>
<dbReference type="AlphaFoldDB" id="A0A4U8YRH7"/>
<dbReference type="InterPro" id="IPR055634">
    <property type="entry name" value="DUF7210"/>
</dbReference>
<keyword evidence="3" id="KW-1185">Reference proteome</keyword>
<sequence length="65" mass="7152">MASKKIKLKEISLLKTVKHEGEYHPPGEVLTVPEDIADELIDLKAAGPVMAEVAVKERELLDADE</sequence>
<protein>
    <recommendedName>
        <fullName evidence="1">DUF7210 domain-containing protein</fullName>
    </recommendedName>
</protein>
<dbReference type="EMBL" id="CAADHO010000012">
    <property type="protein sequence ID" value="VFQ46906.1"/>
    <property type="molecule type" value="Genomic_DNA"/>
</dbReference>
<dbReference type="Proteomes" id="UP000507962">
    <property type="component" value="Unassembled WGS sequence"/>
</dbReference>
<name>A0A4U8YRH7_9BACT</name>
<feature type="domain" description="DUF7210" evidence="1">
    <location>
        <begin position="13"/>
        <end position="46"/>
    </location>
</feature>
<organism evidence="2 3">
    <name type="scientific">Desulfoluna butyratoxydans</name>
    <dbReference type="NCBI Taxonomy" id="231438"/>
    <lineage>
        <taxon>Bacteria</taxon>
        <taxon>Pseudomonadati</taxon>
        <taxon>Thermodesulfobacteriota</taxon>
        <taxon>Desulfobacteria</taxon>
        <taxon>Desulfobacterales</taxon>
        <taxon>Desulfolunaceae</taxon>
        <taxon>Desulfoluna</taxon>
    </lineage>
</organism>
<evidence type="ECO:0000313" key="3">
    <source>
        <dbReference type="Proteomes" id="UP000507962"/>
    </source>
</evidence>
<gene>
    <name evidence="2" type="ORF">MSL71_45880</name>
</gene>
<evidence type="ECO:0000259" key="1">
    <source>
        <dbReference type="Pfam" id="PF23843"/>
    </source>
</evidence>
<dbReference type="RefSeq" id="WP_180145647.1">
    <property type="nucleotide sequence ID" value="NZ_CAADHO010000012.1"/>
</dbReference>